<dbReference type="GO" id="GO:0004827">
    <property type="term" value="F:proline-tRNA ligase activity"/>
    <property type="evidence" value="ECO:0007669"/>
    <property type="project" value="TreeGrafter"/>
</dbReference>
<gene>
    <name evidence="7" type="ORF">RU93_GL000104</name>
</gene>
<sequence>MVKEKKMKQSNLLIPDLQRMLGEEITEASQRFLVKSGFLGSFQDNQYVFLPLAMRVIENIKNIVTEELEKLSAVEFQLPVQSSLHAEEYLSTLLLKEPENLQNNTSMQLYQIQTALIANQKKAGHFLTNFESTYLDAFSFHETSVSLSENYHRYEQLFGRILARCDLQFQSVIALNKETNQQDTKEIIADSLEGDEQYCASSESDYRAKIEVATRLCSGKKSHASYLPLVKKTFAENIEEAQGQWLKSYFLRAGKQPIVLFLRQEDQLNLAKVTNFFKQKVVQVKPKEIEKYFGQAREMLDVWNLPQEVTYLGDLEVEFLTNTKMIAPHSEQEYYENINPLRDFPNVAFADFCFVKEGDPSPDGQGVLTFKKGVKIGQLYKKNQTLPEEEKATIPFHIGHYQLDLSRLFLMIAQQHRTESGIIWPEEVAPFDLHLIPTDLTDSYQQELVEAVNAMMAEEFQILIDDRNLPLEEKQNEAAFIGCPIEITIGKKAVEGILEVKIRATEAVIEVRKEELVDTLNILFYSAE</sequence>
<dbReference type="InterPro" id="IPR045864">
    <property type="entry name" value="aa-tRNA-synth_II/BPL/LPL"/>
</dbReference>
<evidence type="ECO:0000256" key="4">
    <source>
        <dbReference type="ARBA" id="ARBA00023146"/>
    </source>
</evidence>
<dbReference type="Gene3D" id="3.30.930.10">
    <property type="entry name" value="Bira Bifunctional Protein, Domain 2"/>
    <property type="match status" value="2"/>
</dbReference>
<evidence type="ECO:0000313" key="7">
    <source>
        <dbReference type="EMBL" id="OJG12174.1"/>
    </source>
</evidence>
<evidence type="ECO:0000256" key="3">
    <source>
        <dbReference type="ARBA" id="ARBA00022917"/>
    </source>
</evidence>
<proteinExistence type="predicted"/>
<name>A0A1L8QXG9_9ENTE</name>
<evidence type="ECO:0000256" key="2">
    <source>
        <dbReference type="ARBA" id="ARBA00022840"/>
    </source>
</evidence>
<dbReference type="GO" id="GO:0006433">
    <property type="term" value="P:prolyl-tRNA aminoacylation"/>
    <property type="evidence" value="ECO:0007669"/>
    <property type="project" value="TreeGrafter"/>
</dbReference>
<evidence type="ECO:0000256" key="1">
    <source>
        <dbReference type="ARBA" id="ARBA00022490"/>
    </source>
</evidence>
<dbReference type="InterPro" id="IPR036621">
    <property type="entry name" value="Anticodon-bd_dom_sf"/>
</dbReference>
<dbReference type="Pfam" id="PF03129">
    <property type="entry name" value="HGTP_anticodon"/>
    <property type="match status" value="1"/>
</dbReference>
<dbReference type="GO" id="GO:0140096">
    <property type="term" value="F:catalytic activity, acting on a protein"/>
    <property type="evidence" value="ECO:0007669"/>
    <property type="project" value="UniProtKB-ARBA"/>
</dbReference>
<dbReference type="InterPro" id="IPR036754">
    <property type="entry name" value="YbaK/aa-tRNA-synt-asso_dom_sf"/>
</dbReference>
<keyword evidence="3" id="KW-0648">Protein biosynthesis</keyword>
<feature type="domain" description="Anticodon-binding" evidence="5">
    <location>
        <begin position="442"/>
        <end position="520"/>
    </location>
</feature>
<keyword evidence="1" id="KW-0963">Cytoplasm</keyword>
<dbReference type="Pfam" id="PF04073">
    <property type="entry name" value="tRNA_edit"/>
    <property type="match status" value="1"/>
</dbReference>
<dbReference type="SUPFAM" id="SSF55826">
    <property type="entry name" value="YbaK/ProRS associated domain"/>
    <property type="match status" value="1"/>
</dbReference>
<keyword evidence="4" id="KW-0436">Ligase</keyword>
<dbReference type="AlphaFoldDB" id="A0A1L8QXG9"/>
<dbReference type="Gene3D" id="3.90.960.10">
    <property type="entry name" value="YbaK/aminoacyl-tRNA synthetase-associated domain"/>
    <property type="match status" value="1"/>
</dbReference>
<protein>
    <recommendedName>
        <fullName evidence="9">Prolyl-tRNA synthetase</fullName>
    </recommendedName>
</protein>
<comment type="caution">
    <text evidence="7">The sequence shown here is derived from an EMBL/GenBank/DDBJ whole genome shotgun (WGS) entry which is preliminary data.</text>
</comment>
<keyword evidence="2" id="KW-0067">ATP-binding</keyword>
<keyword evidence="8" id="KW-1185">Reference proteome</keyword>
<dbReference type="Gene3D" id="3.40.50.800">
    <property type="entry name" value="Anticodon-binding domain"/>
    <property type="match status" value="1"/>
</dbReference>
<keyword evidence="2" id="KW-0547">Nucleotide-binding</keyword>
<dbReference type="SUPFAM" id="SSF55681">
    <property type="entry name" value="Class II aaRS and biotin synthetases"/>
    <property type="match status" value="1"/>
</dbReference>
<reference evidence="7 8" key="1">
    <citation type="submission" date="2014-12" db="EMBL/GenBank/DDBJ databases">
        <title>Draft genome sequences of 29 type strains of Enterococci.</title>
        <authorList>
            <person name="Zhong Z."/>
            <person name="Sun Z."/>
            <person name="Liu W."/>
            <person name="Zhang W."/>
            <person name="Zhang H."/>
        </authorList>
    </citation>
    <scope>NUCLEOTIDE SEQUENCE [LARGE SCALE GENOMIC DNA]</scope>
    <source>
        <strain evidence="7 8">DSM 17690</strain>
    </source>
</reference>
<dbReference type="EMBL" id="JXKD01000001">
    <property type="protein sequence ID" value="OJG12174.1"/>
    <property type="molecule type" value="Genomic_DNA"/>
</dbReference>
<evidence type="ECO:0000259" key="5">
    <source>
        <dbReference type="Pfam" id="PF03129"/>
    </source>
</evidence>
<feature type="domain" description="YbaK/aminoacyl-tRNA synthetase-associated" evidence="6">
    <location>
        <begin position="235"/>
        <end position="318"/>
    </location>
</feature>
<dbReference type="InterPro" id="IPR004154">
    <property type="entry name" value="Anticodon-bd"/>
</dbReference>
<keyword evidence="4" id="KW-0030">Aminoacyl-tRNA synthetase</keyword>
<evidence type="ECO:0000313" key="8">
    <source>
        <dbReference type="Proteomes" id="UP000182149"/>
    </source>
</evidence>
<dbReference type="Proteomes" id="UP000182149">
    <property type="component" value="Unassembled WGS sequence"/>
</dbReference>
<dbReference type="InterPro" id="IPR050062">
    <property type="entry name" value="Pro-tRNA_synthetase"/>
</dbReference>
<accession>A0A1L8QXG9</accession>
<dbReference type="STRING" id="328396.RU93_GL000104"/>
<dbReference type="InterPro" id="IPR007214">
    <property type="entry name" value="YbaK/aa-tRNA-synth-assoc-dom"/>
</dbReference>
<dbReference type="PANTHER" id="PTHR42753">
    <property type="entry name" value="MITOCHONDRIAL RIBOSOME PROTEIN L39/PROLYL-TRNA LIGASE FAMILY MEMBER"/>
    <property type="match status" value="1"/>
</dbReference>
<dbReference type="GO" id="GO:0002161">
    <property type="term" value="F:aminoacyl-tRNA deacylase activity"/>
    <property type="evidence" value="ECO:0007669"/>
    <property type="project" value="InterPro"/>
</dbReference>
<evidence type="ECO:0000259" key="6">
    <source>
        <dbReference type="Pfam" id="PF04073"/>
    </source>
</evidence>
<evidence type="ECO:0008006" key="9">
    <source>
        <dbReference type="Google" id="ProtNLM"/>
    </source>
</evidence>
<dbReference type="SUPFAM" id="SSF52954">
    <property type="entry name" value="Class II aaRS ABD-related"/>
    <property type="match status" value="1"/>
</dbReference>
<dbReference type="GO" id="GO:0016740">
    <property type="term" value="F:transferase activity"/>
    <property type="evidence" value="ECO:0007669"/>
    <property type="project" value="UniProtKB-ARBA"/>
</dbReference>
<dbReference type="PANTHER" id="PTHR42753:SF2">
    <property type="entry name" value="PROLINE--TRNA LIGASE"/>
    <property type="match status" value="1"/>
</dbReference>
<dbReference type="GO" id="GO:0005524">
    <property type="term" value="F:ATP binding"/>
    <property type="evidence" value="ECO:0007669"/>
    <property type="project" value="UniProtKB-KW"/>
</dbReference>
<organism evidence="7 8">
    <name type="scientific">Enterococcus aquimarinus</name>
    <dbReference type="NCBI Taxonomy" id="328396"/>
    <lineage>
        <taxon>Bacteria</taxon>
        <taxon>Bacillati</taxon>
        <taxon>Bacillota</taxon>
        <taxon>Bacilli</taxon>
        <taxon>Lactobacillales</taxon>
        <taxon>Enterococcaceae</taxon>
        <taxon>Enterococcus</taxon>
    </lineage>
</organism>
<dbReference type="GO" id="GO:0005829">
    <property type="term" value="C:cytosol"/>
    <property type="evidence" value="ECO:0007669"/>
    <property type="project" value="TreeGrafter"/>
</dbReference>